<evidence type="ECO:0000313" key="9">
    <source>
        <dbReference type="Proteomes" id="UP000008633"/>
    </source>
</evidence>
<organism evidence="8 9">
    <name type="scientific">Nitratifractor salsuginis (strain DSM 16511 / JCM 12458 / E9I37-1)</name>
    <dbReference type="NCBI Taxonomy" id="749222"/>
    <lineage>
        <taxon>Bacteria</taxon>
        <taxon>Pseudomonadati</taxon>
        <taxon>Campylobacterota</taxon>
        <taxon>Epsilonproteobacteria</taxon>
        <taxon>Campylobacterales</taxon>
        <taxon>Sulfurovaceae</taxon>
        <taxon>Nitratifractor</taxon>
    </lineage>
</organism>
<sequence>MSLDNYFNYLLIAVLTIISPGAAILLAINNAMRMNLRAVLFSTLGNILGLFLLATVAMFGVGVLFQTSPLFYKWLKWLGGAYLVYLGIGQMRNHHTHLVMNRETLHRACSPWAVFRKGFLVAATNPKPILFFSAVYPLFMEPGRDSLLSFGIMTVTFLAISFTSLMTYGYLSTRAKAWFFDEEKLKGFYRISGALFVAMGVGLALWG</sequence>
<keyword evidence="3" id="KW-1003">Cell membrane</keyword>
<evidence type="ECO:0000256" key="4">
    <source>
        <dbReference type="ARBA" id="ARBA00022692"/>
    </source>
</evidence>
<evidence type="ECO:0000256" key="1">
    <source>
        <dbReference type="ARBA" id="ARBA00004651"/>
    </source>
</evidence>
<dbReference type="GO" id="GO:0005886">
    <property type="term" value="C:plasma membrane"/>
    <property type="evidence" value="ECO:0007669"/>
    <property type="project" value="UniProtKB-SubCell"/>
</dbReference>
<dbReference type="Pfam" id="PF01810">
    <property type="entry name" value="LysE"/>
    <property type="match status" value="1"/>
</dbReference>
<comment type="similarity">
    <text evidence="2">Belongs to the Rht family.</text>
</comment>
<dbReference type="KEGG" id="nsa:Nitsa_1634"/>
<feature type="transmembrane region" description="Helical" evidence="7">
    <location>
        <begin position="147"/>
        <end position="168"/>
    </location>
</feature>
<keyword evidence="6 7" id="KW-0472">Membrane</keyword>
<dbReference type="GO" id="GO:0042970">
    <property type="term" value="F:homoserine transmembrane transporter activity"/>
    <property type="evidence" value="ECO:0007669"/>
    <property type="project" value="TreeGrafter"/>
</dbReference>
<feature type="transmembrane region" description="Helical" evidence="7">
    <location>
        <begin position="6"/>
        <end position="28"/>
    </location>
</feature>
<dbReference type="RefSeq" id="WP_013554569.1">
    <property type="nucleotide sequence ID" value="NC_014935.1"/>
</dbReference>
<evidence type="ECO:0000256" key="2">
    <source>
        <dbReference type="ARBA" id="ARBA00007928"/>
    </source>
</evidence>
<dbReference type="InterPro" id="IPR001123">
    <property type="entry name" value="LeuE-type"/>
</dbReference>
<evidence type="ECO:0000256" key="7">
    <source>
        <dbReference type="SAM" id="Phobius"/>
    </source>
</evidence>
<feature type="transmembrane region" description="Helical" evidence="7">
    <location>
        <begin position="188"/>
        <end position="206"/>
    </location>
</feature>
<keyword evidence="9" id="KW-1185">Reference proteome</keyword>
<dbReference type="HOGENOM" id="CLU_079569_2_3_7"/>
<gene>
    <name evidence="8" type="ordered locus">Nitsa_1634</name>
</gene>
<evidence type="ECO:0000256" key="5">
    <source>
        <dbReference type="ARBA" id="ARBA00022989"/>
    </source>
</evidence>
<dbReference type="PANTHER" id="PTHR30086:SF14">
    <property type="entry name" value="HOMOSERINE_HOMOSERINE LACTONE EFFLUX PROTEIN"/>
    <property type="match status" value="1"/>
</dbReference>
<dbReference type="PANTHER" id="PTHR30086">
    <property type="entry name" value="ARGININE EXPORTER PROTEIN ARGO"/>
    <property type="match status" value="1"/>
</dbReference>
<proteinExistence type="inferred from homology"/>
<dbReference type="STRING" id="749222.Nitsa_1634"/>
<dbReference type="Proteomes" id="UP000008633">
    <property type="component" value="Chromosome"/>
</dbReference>
<evidence type="ECO:0000313" key="8">
    <source>
        <dbReference type="EMBL" id="ADV46882.1"/>
    </source>
</evidence>
<name>E6X0V0_NITSE</name>
<dbReference type="EMBL" id="CP002452">
    <property type="protein sequence ID" value="ADV46882.1"/>
    <property type="molecule type" value="Genomic_DNA"/>
</dbReference>
<feature type="transmembrane region" description="Helical" evidence="7">
    <location>
        <begin position="71"/>
        <end position="88"/>
    </location>
</feature>
<reference evidence="8 9" key="1">
    <citation type="journal article" date="2011" name="Stand. Genomic Sci.">
        <title>Complete genome sequence of Nitratifractor salsuginis type strain (E9I37-1).</title>
        <authorList>
            <person name="Anderson I."/>
            <person name="Sikorski J."/>
            <person name="Zeytun A."/>
            <person name="Nolan M."/>
            <person name="Lapidus A."/>
            <person name="Lucas S."/>
            <person name="Hammon N."/>
            <person name="Deshpande S."/>
            <person name="Cheng J.F."/>
            <person name="Tapia R."/>
            <person name="Han C."/>
            <person name="Goodwin L."/>
            <person name="Pitluck S."/>
            <person name="Liolios K."/>
            <person name="Pagani I."/>
            <person name="Ivanova N."/>
            <person name="Huntemann M."/>
            <person name="Mavromatis K."/>
            <person name="Ovchinikova G."/>
            <person name="Pati A."/>
            <person name="Chen A."/>
            <person name="Palaniappan K."/>
            <person name="Land M."/>
            <person name="Hauser L."/>
            <person name="Brambilla E.M."/>
            <person name="Ngatchou-Djao O.D."/>
            <person name="Rohde M."/>
            <person name="Tindall B.J."/>
            <person name="Goker M."/>
            <person name="Detter J.C."/>
            <person name="Woyke T."/>
            <person name="Bristow J."/>
            <person name="Eisen J.A."/>
            <person name="Markowitz V."/>
            <person name="Hugenholtz P."/>
            <person name="Klenk H.P."/>
            <person name="Kyrpides N.C."/>
        </authorList>
    </citation>
    <scope>NUCLEOTIDE SEQUENCE [LARGE SCALE GENOMIC DNA]</scope>
    <source>
        <strain evidence="9">DSM 16511 / JCM 12458 / E9I37-1</strain>
    </source>
</reference>
<dbReference type="PIRSF" id="PIRSF006324">
    <property type="entry name" value="LeuE"/>
    <property type="match status" value="1"/>
</dbReference>
<feature type="transmembrane region" description="Helical" evidence="7">
    <location>
        <begin position="40"/>
        <end position="65"/>
    </location>
</feature>
<accession>E6X0V0</accession>
<comment type="subcellular location">
    <subcellularLocation>
        <location evidence="1">Cell membrane</location>
        <topology evidence="1">Multi-pass membrane protein</topology>
    </subcellularLocation>
</comment>
<evidence type="ECO:0000256" key="3">
    <source>
        <dbReference type="ARBA" id="ARBA00022475"/>
    </source>
</evidence>
<keyword evidence="5 7" id="KW-1133">Transmembrane helix</keyword>
<keyword evidence="4 7" id="KW-0812">Transmembrane</keyword>
<evidence type="ECO:0000256" key="6">
    <source>
        <dbReference type="ARBA" id="ARBA00023136"/>
    </source>
</evidence>
<dbReference type="eggNOG" id="COG1280">
    <property type="taxonomic scope" value="Bacteria"/>
</dbReference>
<protein>
    <submittedName>
        <fullName evidence="8">Lysine exporter protein (LYSE/YGGA)</fullName>
    </submittedName>
</protein>
<reference evidence="9" key="2">
    <citation type="submission" date="2011-01" db="EMBL/GenBank/DDBJ databases">
        <title>The complete genome of Nitratifractor salsuginis DSM 16511.</title>
        <authorList>
            <consortium name="US DOE Joint Genome Institute (JGI-PGF)"/>
            <person name="Lucas S."/>
            <person name="Copeland A."/>
            <person name="Lapidus A."/>
            <person name="Bruce D."/>
            <person name="Goodwin L."/>
            <person name="Pitluck S."/>
            <person name="Kyrpides N."/>
            <person name="Mavromatis K."/>
            <person name="Ivanova N."/>
            <person name="Mikhailova N."/>
            <person name="Zeytun A."/>
            <person name="Detter J.C."/>
            <person name="Tapia R."/>
            <person name="Han C."/>
            <person name="Land M."/>
            <person name="Hauser L."/>
            <person name="Markowitz V."/>
            <person name="Cheng J.-F."/>
            <person name="Hugenholtz P."/>
            <person name="Woyke T."/>
            <person name="Wu D."/>
            <person name="Tindall B."/>
            <person name="Schuetze A."/>
            <person name="Brambilla E."/>
            <person name="Klenk H.-P."/>
            <person name="Eisen J.A."/>
        </authorList>
    </citation>
    <scope>NUCLEOTIDE SEQUENCE [LARGE SCALE GENOMIC DNA]</scope>
    <source>
        <strain evidence="9">DSM 16511 / JCM 12458 / E9I37-1</strain>
    </source>
</reference>
<dbReference type="AlphaFoldDB" id="E6X0V0"/>